<evidence type="ECO:0000256" key="1">
    <source>
        <dbReference type="ARBA" id="ARBA00008861"/>
    </source>
</evidence>
<protein>
    <recommendedName>
        <fullName evidence="3">Putative gamma-glutamylcyclotransferase</fullName>
    </recommendedName>
</protein>
<dbReference type="InterPro" id="IPR045038">
    <property type="entry name" value="AIG2-like"/>
</dbReference>
<feature type="domain" description="Gamma-glutamylcyclotransferase AIG2-like" evidence="4">
    <location>
        <begin position="15"/>
        <end position="135"/>
    </location>
</feature>
<comment type="similarity">
    <text evidence="1">Belongs to the gamma-glutamylcyclotransferase family.</text>
</comment>
<name>A0AAD4H8Y9_9FUNG</name>
<reference evidence="5" key="1">
    <citation type="journal article" date="2020" name="Fungal Divers.">
        <title>Resolving the Mortierellaceae phylogeny through synthesis of multi-gene phylogenetics and phylogenomics.</title>
        <authorList>
            <person name="Vandepol N."/>
            <person name="Liber J."/>
            <person name="Desiro A."/>
            <person name="Na H."/>
            <person name="Kennedy M."/>
            <person name="Barry K."/>
            <person name="Grigoriev I.V."/>
            <person name="Miller A.N."/>
            <person name="O'Donnell K."/>
            <person name="Stajich J.E."/>
            <person name="Bonito G."/>
        </authorList>
    </citation>
    <scope>NUCLEOTIDE SEQUENCE</scope>
    <source>
        <strain evidence="5">NRRL 28262</strain>
    </source>
</reference>
<dbReference type="EMBL" id="JAAAIL010000219">
    <property type="protein sequence ID" value="KAG0278125.1"/>
    <property type="molecule type" value="Genomic_DNA"/>
</dbReference>
<dbReference type="PANTHER" id="PTHR31544">
    <property type="entry name" value="AIG2-LIKE PROTEIN D"/>
    <property type="match status" value="1"/>
</dbReference>
<evidence type="ECO:0000256" key="2">
    <source>
        <dbReference type="ARBA" id="ARBA00022679"/>
    </source>
</evidence>
<dbReference type="Proteomes" id="UP001194580">
    <property type="component" value="Unassembled WGS sequence"/>
</dbReference>
<comment type="caution">
    <text evidence="5">The sequence shown here is derived from an EMBL/GenBank/DDBJ whole genome shotgun (WGS) entry which is preliminary data.</text>
</comment>
<proteinExistence type="inferred from homology"/>
<gene>
    <name evidence="5" type="ORF">BGZ95_004663</name>
</gene>
<dbReference type="CDD" id="cd06661">
    <property type="entry name" value="GGCT_like"/>
    <property type="match status" value="1"/>
</dbReference>
<keyword evidence="6" id="KW-1185">Reference proteome</keyword>
<dbReference type="AlphaFoldDB" id="A0AAD4H8Y9"/>
<dbReference type="SUPFAM" id="SSF110857">
    <property type="entry name" value="Gamma-glutamyl cyclotransferase-like"/>
    <property type="match status" value="1"/>
</dbReference>
<organism evidence="5 6">
    <name type="scientific">Linnemannia exigua</name>
    <dbReference type="NCBI Taxonomy" id="604196"/>
    <lineage>
        <taxon>Eukaryota</taxon>
        <taxon>Fungi</taxon>
        <taxon>Fungi incertae sedis</taxon>
        <taxon>Mucoromycota</taxon>
        <taxon>Mortierellomycotina</taxon>
        <taxon>Mortierellomycetes</taxon>
        <taxon>Mortierellales</taxon>
        <taxon>Mortierellaceae</taxon>
        <taxon>Linnemannia</taxon>
    </lineage>
</organism>
<dbReference type="InterPro" id="IPR036568">
    <property type="entry name" value="GGCT-like_sf"/>
</dbReference>
<dbReference type="InterPro" id="IPR009288">
    <property type="entry name" value="AIG2-like_dom"/>
</dbReference>
<evidence type="ECO:0000313" key="6">
    <source>
        <dbReference type="Proteomes" id="UP001194580"/>
    </source>
</evidence>
<dbReference type="GO" id="GO:0016740">
    <property type="term" value="F:transferase activity"/>
    <property type="evidence" value="ECO:0007669"/>
    <property type="project" value="UniProtKB-KW"/>
</dbReference>
<evidence type="ECO:0000256" key="3">
    <source>
        <dbReference type="ARBA" id="ARBA00030602"/>
    </source>
</evidence>
<evidence type="ECO:0000259" key="4">
    <source>
        <dbReference type="Pfam" id="PF06094"/>
    </source>
</evidence>
<dbReference type="PANTHER" id="PTHR31544:SF2">
    <property type="entry name" value="AIG2-LIKE PROTEIN D"/>
    <property type="match status" value="1"/>
</dbReference>
<evidence type="ECO:0000313" key="5">
    <source>
        <dbReference type="EMBL" id="KAG0278125.1"/>
    </source>
</evidence>
<dbReference type="Pfam" id="PF06094">
    <property type="entry name" value="GGACT"/>
    <property type="match status" value="1"/>
</dbReference>
<sequence>MTSASASPSTDPYPCFFYGSLMSTRVLNSVTRPGPEANLISVPATIQGYVRYPYHNAPYPGMIASEDTTQTVEGLLVFGHTLMDRFRLDQFEGSEYTREILPVKIHSPVPAAFNVMDGKKPLQVGDVVQSYVYVFTGPHAHLDQSRPWDYEAFRRDHLDIWMNTSSDFV</sequence>
<dbReference type="InterPro" id="IPR013024">
    <property type="entry name" value="GGCT-like"/>
</dbReference>
<keyword evidence="2" id="KW-0808">Transferase</keyword>
<dbReference type="Gene3D" id="3.10.490.10">
    <property type="entry name" value="Gamma-glutamyl cyclotransferase-like"/>
    <property type="match status" value="1"/>
</dbReference>
<accession>A0AAD4H8Y9</accession>